<dbReference type="EMBL" id="CP035733">
    <property type="protein sequence ID" value="QGY79830.1"/>
    <property type="molecule type" value="Genomic_DNA"/>
</dbReference>
<evidence type="ECO:0000313" key="1">
    <source>
        <dbReference type="EMBL" id="QGY79830.1"/>
    </source>
</evidence>
<organism evidence="1 2">
    <name type="scientific">Sphingorhabdus lacus</name>
    <dbReference type="NCBI Taxonomy" id="392610"/>
    <lineage>
        <taxon>Bacteria</taxon>
        <taxon>Pseudomonadati</taxon>
        <taxon>Pseudomonadota</taxon>
        <taxon>Alphaproteobacteria</taxon>
        <taxon>Sphingomonadales</taxon>
        <taxon>Sphingomonadaceae</taxon>
        <taxon>Sphingorhabdus</taxon>
    </lineage>
</organism>
<name>A0A6I6L2A6_9SPHN</name>
<dbReference type="KEGG" id="slaa:EUU25_03900"/>
<dbReference type="OrthoDB" id="9806869at2"/>
<dbReference type="InterPro" id="IPR026350">
    <property type="entry name" value="GxxExxY"/>
</dbReference>
<dbReference type="Proteomes" id="UP000428803">
    <property type="component" value="Chromosome"/>
</dbReference>
<reference evidence="2" key="1">
    <citation type="submission" date="2019-01" db="EMBL/GenBank/DDBJ databases">
        <title>Sphingorhabdus lacus sp.nov., isolated from an oligotrophic freshwater lake.</title>
        <authorList>
            <person name="Park M."/>
        </authorList>
    </citation>
    <scope>NUCLEOTIDE SEQUENCE [LARGE SCALE GENOMIC DNA]</scope>
    <source>
        <strain evidence="2">IMCC1753</strain>
    </source>
</reference>
<dbReference type="Pfam" id="PF13366">
    <property type="entry name" value="PDDEXK_3"/>
    <property type="match status" value="1"/>
</dbReference>
<proteinExistence type="predicted"/>
<protein>
    <submittedName>
        <fullName evidence="1">GxxExxY protein</fullName>
    </submittedName>
</protein>
<gene>
    <name evidence="1" type="ORF">EUU25_03900</name>
</gene>
<sequence length="143" mass="15831">MEIEHICSIIVDAAFKIHKDIGSGLLESAYEVILAAKLQSKGLTVDRQVPIDIEYDAIRLPSAFRVDLLVEKRIILEIKSVGKTLPVHAKQVITYLRLTNLTHGFVLNFGTSLFKDGIKRLLNDRPSSVSSCLRANQNCLGAT</sequence>
<dbReference type="NCBIfam" id="TIGR04256">
    <property type="entry name" value="GxxExxY"/>
    <property type="match status" value="1"/>
</dbReference>
<accession>A0A6I6L2A6</accession>
<dbReference type="AlphaFoldDB" id="A0A6I6L2A6"/>
<evidence type="ECO:0000313" key="2">
    <source>
        <dbReference type="Proteomes" id="UP000428803"/>
    </source>
</evidence>
<keyword evidence="2" id="KW-1185">Reference proteome</keyword>
<dbReference type="RefSeq" id="WP_158898466.1">
    <property type="nucleotide sequence ID" value="NZ_CP035733.1"/>
</dbReference>